<dbReference type="GO" id="GO:0004332">
    <property type="term" value="F:fructose-bisphosphate aldolase activity"/>
    <property type="evidence" value="ECO:0007669"/>
    <property type="project" value="InterPro"/>
</dbReference>
<keyword evidence="1 5" id="KW-0028">Amino-acid biosynthesis</keyword>
<dbReference type="PANTHER" id="PTHR47916:SF1">
    <property type="entry name" value="3-HYDROXY-5-PHOSPHONOOXYPENTANE-2,4-DIONE THIOLASE"/>
    <property type="match status" value="1"/>
</dbReference>
<accession>A0A7J2S1Y4</accession>
<evidence type="ECO:0000256" key="6">
    <source>
        <dbReference type="NCBIfam" id="TIGR01949"/>
    </source>
</evidence>
<comment type="catalytic activity">
    <reaction evidence="5">
        <text>1-deoxy-D-threo-hexo-2,5-diulose 6-phosphate + L-aspartate 4-semialdehyde = 2,3-dioxopropyl phosphate + 2-amino-2,3,7-trideoxy-D-lyxo-hept-6-ulosonate</text>
        <dbReference type="Rhea" id="RHEA:25952"/>
        <dbReference type="ChEBI" id="CHEBI:58859"/>
        <dbReference type="ChEBI" id="CHEBI:58860"/>
        <dbReference type="ChEBI" id="CHEBI:58861"/>
        <dbReference type="ChEBI" id="CHEBI:537519"/>
        <dbReference type="EC" id="2.2.1.10"/>
    </reaction>
</comment>
<name>A0A7J2S1Y4_9EURY</name>
<dbReference type="GO" id="GO:0016744">
    <property type="term" value="F:transketolase or transaldolase activity"/>
    <property type="evidence" value="ECO:0007669"/>
    <property type="project" value="UniProtKB-UniRule"/>
</dbReference>
<feature type="active site" description="Schiff-base intermediate with dihydroxyacetone-P" evidence="7">
    <location>
        <position position="178"/>
    </location>
</feature>
<feature type="binding site" evidence="5">
    <location>
        <begin position="147"/>
        <end position="149"/>
    </location>
    <ligand>
        <name>1-deoxy-D-threo-hexo-2,5-diulose 6-phosphate</name>
        <dbReference type="ChEBI" id="CHEBI:58861"/>
    </ligand>
</feature>
<dbReference type="Proteomes" id="UP000885936">
    <property type="component" value="Unassembled WGS sequence"/>
</dbReference>
<protein>
    <recommendedName>
        <fullName evidence="5 6">2-amino-3,7-dideoxy-D-threo-hept-6-ulosonate synthase</fullName>
        <shortName evidence="5">ADH synthase</shortName>
        <shortName evidence="5">ADHS</shortName>
        <shortName evidence="5">ADTH synthase</shortName>
        <ecNumber evidence="5 6">2.2.1.10</ecNumber>
    </recommendedName>
</protein>
<keyword evidence="4 5" id="KW-0704">Schiff base</keyword>
<feature type="active site" description="Proton donor" evidence="5 7">
    <location>
        <position position="147"/>
    </location>
</feature>
<evidence type="ECO:0000256" key="7">
    <source>
        <dbReference type="PIRSR" id="PIRSR038992-1"/>
    </source>
</evidence>
<dbReference type="NCBIfam" id="NF005556">
    <property type="entry name" value="PRK07226.1"/>
    <property type="match status" value="1"/>
</dbReference>
<dbReference type="CDD" id="cd00958">
    <property type="entry name" value="DhnA"/>
    <property type="match status" value="1"/>
</dbReference>
<dbReference type="PIRSF" id="PIRSF038992">
    <property type="entry name" value="Aldolase_Ia"/>
    <property type="match status" value="1"/>
</dbReference>
<dbReference type="SMART" id="SM01133">
    <property type="entry name" value="DeoC"/>
    <property type="match status" value="1"/>
</dbReference>
<feature type="binding site" evidence="5">
    <location>
        <begin position="231"/>
        <end position="232"/>
    </location>
    <ligand>
        <name>1-deoxy-D-threo-hexo-2,5-diulose 6-phosphate</name>
        <dbReference type="ChEBI" id="CHEBI:58861"/>
    </ligand>
</feature>
<dbReference type="SUPFAM" id="SSF51569">
    <property type="entry name" value="Aldolase"/>
    <property type="match status" value="1"/>
</dbReference>
<dbReference type="AlphaFoldDB" id="A0A7J2S1Y4"/>
<dbReference type="InterPro" id="IPR013785">
    <property type="entry name" value="Aldolase_TIM"/>
</dbReference>
<dbReference type="InterPro" id="IPR050456">
    <property type="entry name" value="DeoC/FbaB_aldolase"/>
</dbReference>
<proteinExistence type="inferred from homology"/>
<organism evidence="8">
    <name type="scientific">Candidatus Syntropharchaeum butanivorans</name>
    <dbReference type="NCBI Taxonomy" id="1839936"/>
    <lineage>
        <taxon>Archaea</taxon>
        <taxon>Methanobacteriati</taxon>
        <taxon>Methanobacteriota</taxon>
        <taxon>Stenosarchaea group</taxon>
        <taxon>Methanomicrobia</taxon>
        <taxon>Methanosarcinales</taxon>
        <taxon>ANME-2 cluster</taxon>
        <taxon>Candidatus Syntropharchaeum</taxon>
    </lineage>
</organism>
<reference evidence="8" key="1">
    <citation type="journal article" date="2020" name="mSystems">
        <title>Genome- and Community-Level Interaction Insights into Carbon Utilization and Element Cycling Functions of Hydrothermarchaeota in Hydrothermal Sediment.</title>
        <authorList>
            <person name="Zhou Z."/>
            <person name="Liu Y."/>
            <person name="Xu W."/>
            <person name="Pan J."/>
            <person name="Luo Z.H."/>
            <person name="Li M."/>
        </authorList>
    </citation>
    <scope>NUCLEOTIDE SEQUENCE [LARGE SCALE GENOMIC DNA]</scope>
    <source>
        <strain evidence="8">HyVt-386</strain>
    </source>
</reference>
<comment type="caution">
    <text evidence="8">The sequence shown here is derived from an EMBL/GenBank/DDBJ whole genome shotgun (WGS) entry which is preliminary data.</text>
</comment>
<dbReference type="EC" id="2.2.1.10" evidence="5 6"/>
<sequence>MSEIGKMVRIERIMDRDSRNLVVIPMDHGISIGPTKGLLKMADTINRIAEGGANAVLLHKGMVKHGYRGYGRDIGLILHVSASTSLAPDPNEKVTVCEVEEAIRLGADAVSIHVNIGSETEPEQLMQLGYLAERCDYWGMPLLAMMYPRGKNIKNPHDPAVVAHASRAGAELGADVIKTNYTGDPDSFKDVVEGCPVPVIIAGGPKVETDLDLLEMIEGAMEAGARGVAIGRNVFQHDDPTLITRAICMIVHEGASAKEANEMLK</sequence>
<gene>
    <name evidence="5" type="primary">aroA'</name>
    <name evidence="8" type="ORF">ENI32_02010</name>
</gene>
<dbReference type="InterPro" id="IPR002915">
    <property type="entry name" value="DeoC/FbaB/LacD_aldolase"/>
</dbReference>
<dbReference type="GO" id="GO:0008652">
    <property type="term" value="P:amino acid biosynthetic process"/>
    <property type="evidence" value="ECO:0007669"/>
    <property type="project" value="UniProtKB-KW"/>
</dbReference>
<dbReference type="Gene3D" id="3.20.20.70">
    <property type="entry name" value="Aldolase class I"/>
    <property type="match status" value="1"/>
</dbReference>
<feature type="active site" description="Schiff-base intermediate with substrate" evidence="5">
    <location>
        <position position="178"/>
    </location>
</feature>
<dbReference type="GO" id="GO:0009073">
    <property type="term" value="P:aromatic amino acid family biosynthetic process"/>
    <property type="evidence" value="ECO:0007669"/>
    <property type="project" value="UniProtKB-UniRule"/>
</dbReference>
<keyword evidence="3 5" id="KW-0057">Aromatic amino acid biosynthesis</keyword>
<evidence type="ECO:0000256" key="5">
    <source>
        <dbReference type="HAMAP-Rule" id="MF_00960"/>
    </source>
</evidence>
<dbReference type="GO" id="GO:0016836">
    <property type="term" value="F:hydro-lyase activity"/>
    <property type="evidence" value="ECO:0007669"/>
    <property type="project" value="InterPro"/>
</dbReference>
<feature type="binding site" evidence="5">
    <location>
        <begin position="27"/>
        <end position="31"/>
    </location>
    <ligand>
        <name>1-deoxy-D-threo-hexo-2,5-diulose 6-phosphate</name>
        <dbReference type="ChEBI" id="CHEBI:58861"/>
    </ligand>
</feature>
<dbReference type="EMBL" id="DRIE01000033">
    <property type="protein sequence ID" value="HEC56650.1"/>
    <property type="molecule type" value="Genomic_DNA"/>
</dbReference>
<evidence type="ECO:0000313" key="8">
    <source>
        <dbReference type="EMBL" id="HEC56650.1"/>
    </source>
</evidence>
<evidence type="ECO:0000256" key="4">
    <source>
        <dbReference type="ARBA" id="ARBA00023270"/>
    </source>
</evidence>
<feature type="active site" description="Proton acceptor" evidence="5">
    <location>
        <position position="27"/>
    </location>
</feature>
<feature type="binding site" evidence="5">
    <location>
        <begin position="203"/>
        <end position="204"/>
    </location>
    <ligand>
        <name>1-deoxy-D-threo-hexo-2,5-diulose 6-phosphate</name>
        <dbReference type="ChEBI" id="CHEBI:58861"/>
    </ligand>
</feature>
<evidence type="ECO:0000256" key="1">
    <source>
        <dbReference type="ARBA" id="ARBA00022605"/>
    </source>
</evidence>
<keyword evidence="8" id="KW-0456">Lyase</keyword>
<dbReference type="InterPro" id="IPR010210">
    <property type="entry name" value="ADH_synthase"/>
</dbReference>
<dbReference type="Pfam" id="PF01791">
    <property type="entry name" value="DeoC"/>
    <property type="match status" value="1"/>
</dbReference>
<dbReference type="InterPro" id="IPR041720">
    <property type="entry name" value="FbaB-like"/>
</dbReference>
<dbReference type="HAMAP" id="MF_00960">
    <property type="entry name" value="ADH_synthase"/>
    <property type="match status" value="1"/>
</dbReference>
<dbReference type="NCBIfam" id="TIGR01949">
    <property type="entry name" value="ADH_synth"/>
    <property type="match status" value="1"/>
</dbReference>
<keyword evidence="2 5" id="KW-0808">Transferase</keyword>
<comment type="similarity">
    <text evidence="5">Belongs to the DeoC/FbaB aldolase family. ADHS subfamily.</text>
</comment>
<dbReference type="PANTHER" id="PTHR47916">
    <property type="entry name" value="FRUCTOSE-BISPHOSPHATE ALDOLASE CLASS 1"/>
    <property type="match status" value="1"/>
</dbReference>
<comment type="function">
    <text evidence="5">Catalyzes a transaldol reaction between 6-deoxy-5-ketofructose 1-phosphate (DKFP) and L-aspartate semialdehyde (ASA) with an elimination of hydroxypyruvaldehyde phosphate to yield 2-amino-3,7-dideoxy-D-threo-hept-6-ulosonate (ADH). Plays a key role in an alternative pathway of the biosynthesis of 3-dehydroquinate (DHQ), which is involved in the canonical pathway for the biosynthesis of aromatic amino acids.</text>
</comment>
<comment type="subunit">
    <text evidence="5">Homodecamer.</text>
</comment>
<evidence type="ECO:0000256" key="3">
    <source>
        <dbReference type="ARBA" id="ARBA00023141"/>
    </source>
</evidence>
<evidence type="ECO:0000256" key="2">
    <source>
        <dbReference type="ARBA" id="ARBA00022679"/>
    </source>
</evidence>